<dbReference type="CDD" id="cd19958">
    <property type="entry name" value="pyocin_knob"/>
    <property type="match status" value="1"/>
</dbReference>
<accession>A0AB38YAM0</accession>
<proteinExistence type="predicted"/>
<evidence type="ECO:0000313" key="1">
    <source>
        <dbReference type="EMBL" id="WKW85559.1"/>
    </source>
</evidence>
<dbReference type="EMBL" id="OR159660">
    <property type="protein sequence ID" value="WKW85559.1"/>
    <property type="molecule type" value="Genomic_DNA"/>
</dbReference>
<organism evidence="1">
    <name type="scientific">Arthrobacter phage Lakshmi</name>
    <dbReference type="NCBI Taxonomy" id="3062829"/>
    <lineage>
        <taxon>Viruses</taxon>
        <taxon>Duplodnaviria</taxon>
        <taxon>Heunggongvirae</taxon>
        <taxon>Uroviricota</taxon>
        <taxon>Caudoviricetes</taxon>
        <taxon>Korravirus</taxon>
    </lineage>
</organism>
<reference evidence="1" key="1">
    <citation type="submission" date="2023-06" db="EMBL/GenBank/DDBJ databases">
        <authorList>
            <person name="Bearden H.B."/>
            <person name="Frey A.C."/>
            <person name="Joo S."/>
            <person name="Kamran I.N."/>
            <person name="Lloyd G.E."/>
            <person name="Ohms H.J."/>
            <person name="Prayaga B.S."/>
            <person name="Spencer A.M."/>
            <person name="Gunewardana D.V."/>
            <person name="Tuisl T.J."/>
            <person name="Uhde A.K."/>
            <person name="Van-Hees R.D."/>
            <person name="Walther L.D."/>
            <person name="Wang S.Y."/>
            <person name="Woods E.A."/>
            <person name="Yates E.K."/>
            <person name="Khan H.A."/>
            <person name="Gomez J.L."/>
            <person name="Wire N.L."/>
            <person name="Adair T.L."/>
            <person name="Gurney S.M.R."/>
            <person name="Ko C."/>
            <person name="Russell D.A."/>
            <person name="Jacobs-Sera D."/>
            <person name="Hatfull G.F."/>
        </authorList>
    </citation>
    <scope>NUCLEOTIDE SEQUENCE</scope>
</reference>
<name>A0AB38YAM0_9CAUD</name>
<sequence>MARVPDDPTKAQVWVDNTDPLNPKFEFYIPRGAKGEPGGISSPAQIAAGTDFNNITTSGLYWSLGSDFASFLNAPPLNIPGGVALSIMVIARGSTILDQHVTLTNTSTIAKVKIERTQISGTWSPWRFTPSSTFLDDAAGRRAFYYDPINNRSQIYNGDTGRRNISNMVTTGTTFSGGGKLTIRREGSMVDVYCVGWMPGAAGTVHLLEAGLPTGFKPSNSRVWFAAQNGSPALCTMSFDGATIAIISNAATTHPIGFSFSYSTTDPWPTTLPGSADGAIPSI</sequence>
<gene>
    <name evidence="1" type="primary">2</name>
    <name evidence="1" type="ORF">SEA_LAKSHMI_2</name>
</gene>
<protein>
    <recommendedName>
        <fullName evidence="2">Minor tail protein</fullName>
    </recommendedName>
</protein>
<evidence type="ECO:0008006" key="2">
    <source>
        <dbReference type="Google" id="ProtNLM"/>
    </source>
</evidence>